<proteinExistence type="predicted"/>
<dbReference type="RefSeq" id="WP_161790333.1">
    <property type="nucleotide sequence ID" value="NZ_JANX01000014.1"/>
</dbReference>
<gene>
    <name evidence="1" type="ORF">P409_02855</name>
</gene>
<dbReference type="Proteomes" id="UP000029995">
    <property type="component" value="Unassembled WGS sequence"/>
</dbReference>
<dbReference type="AlphaFoldDB" id="A0A0A0DCI2"/>
<organism evidence="1 2">
    <name type="scientific">Inquilinus limosus MP06</name>
    <dbReference type="NCBI Taxonomy" id="1398085"/>
    <lineage>
        <taxon>Bacteria</taxon>
        <taxon>Pseudomonadati</taxon>
        <taxon>Pseudomonadota</taxon>
        <taxon>Alphaproteobacteria</taxon>
        <taxon>Rhodospirillales</taxon>
        <taxon>Rhodospirillaceae</taxon>
        <taxon>Inquilinus</taxon>
    </lineage>
</organism>
<dbReference type="OrthoDB" id="9849764at2"/>
<accession>A0A0A0DCI2</accession>
<name>A0A0A0DCI2_9PROT</name>
<dbReference type="EMBL" id="JANX01000014">
    <property type="protein sequence ID" value="KGM35735.1"/>
    <property type="molecule type" value="Genomic_DNA"/>
</dbReference>
<evidence type="ECO:0000313" key="1">
    <source>
        <dbReference type="EMBL" id="KGM35735.1"/>
    </source>
</evidence>
<protein>
    <submittedName>
        <fullName evidence="1">Uncharacterized protein</fullName>
    </submittedName>
</protein>
<evidence type="ECO:0000313" key="2">
    <source>
        <dbReference type="Proteomes" id="UP000029995"/>
    </source>
</evidence>
<comment type="caution">
    <text evidence="1">The sequence shown here is derived from an EMBL/GenBank/DDBJ whole genome shotgun (WGS) entry which is preliminary data.</text>
</comment>
<sequence>MLDTRLETRMPLTIADVERMVKTLQAMETAAVELEGRPTVNVSERTLDLAQRLQAAGIVP</sequence>
<reference evidence="1 2" key="1">
    <citation type="submission" date="2014-01" db="EMBL/GenBank/DDBJ databases">
        <title>Genome sequence determination for a cystic fibrosis isolate, Inquilinus limosus.</title>
        <authorList>
            <person name="Pino M."/>
            <person name="Di Conza J."/>
            <person name="Gutkind G."/>
        </authorList>
    </citation>
    <scope>NUCLEOTIDE SEQUENCE [LARGE SCALE GENOMIC DNA]</scope>
    <source>
        <strain evidence="1 2">MP06</strain>
    </source>
</reference>